<keyword evidence="4 8" id="KW-0812">Transmembrane</keyword>
<evidence type="ECO:0000256" key="2">
    <source>
        <dbReference type="ARBA" id="ARBA00010157"/>
    </source>
</evidence>
<evidence type="ECO:0000259" key="9">
    <source>
        <dbReference type="PROSITE" id="PS50156"/>
    </source>
</evidence>
<dbReference type="PANTHER" id="PTHR33406:SF11">
    <property type="entry name" value="MEMBRANE PROTEIN SCO6666-RELATED"/>
    <property type="match status" value="1"/>
</dbReference>
<keyword evidence="3" id="KW-1003">Cell membrane</keyword>
<feature type="transmembrane region" description="Helical" evidence="8">
    <location>
        <begin position="342"/>
        <end position="360"/>
    </location>
</feature>
<feature type="transmembrane region" description="Helical" evidence="8">
    <location>
        <begin position="46"/>
        <end position="65"/>
    </location>
</feature>
<dbReference type="EMBL" id="JACZDF010000008">
    <property type="protein sequence ID" value="MBD9700362.1"/>
    <property type="molecule type" value="Genomic_DNA"/>
</dbReference>
<keyword evidence="11" id="KW-1185">Reference proteome</keyword>
<evidence type="ECO:0000256" key="7">
    <source>
        <dbReference type="SAM" id="MobiDB-lite"/>
    </source>
</evidence>
<dbReference type="InterPro" id="IPR004869">
    <property type="entry name" value="MMPL_dom"/>
</dbReference>
<evidence type="ECO:0000313" key="10">
    <source>
        <dbReference type="EMBL" id="MBD9700362.1"/>
    </source>
</evidence>
<evidence type="ECO:0000256" key="1">
    <source>
        <dbReference type="ARBA" id="ARBA00004651"/>
    </source>
</evidence>
<dbReference type="Pfam" id="PF03176">
    <property type="entry name" value="MMPL"/>
    <property type="match status" value="2"/>
</dbReference>
<keyword evidence="6 8" id="KW-0472">Membrane</keyword>
<dbReference type="Proteomes" id="UP000642107">
    <property type="component" value="Unassembled WGS sequence"/>
</dbReference>
<name>A0ABR9DVK4_9MICO</name>
<proteinExistence type="inferred from homology"/>
<feature type="transmembrane region" description="Helical" evidence="8">
    <location>
        <begin position="583"/>
        <end position="600"/>
    </location>
</feature>
<sequence>MARAYGAPHPRSDHPCSWRTPSSRWDSGSVFASLGRSLIRHPRRALVVWALVSLLGAGIALLGTGGGNLFDRLSTGEPAVTGSESAEGSRILAENTTTGPTLTMMVSGVDPADDALPAAVESVRTAVAAVPGVASVVDPYALPDGIANPAAAPLLAVSGSGFVMVAELDPTLDDDARAAAENAVVAAFATADDALVAAIPGATTLVGGTSLVVEAVTDQVKADLVTGEVVALPVALIIMVLVFGGFLTASMPMVGAIASIGAGLGVIYGLTYVIDVDSSIVNVVTLLSIGLSIDYGLLIVSRYREELALARTQEATGGMRRRRGDGAVQVALVRTMSTAGRTVAFSALTVAISIAGLVVFDPSILRSIGLAGLAIVLISVATALTLVPALLLVAGARLERPGVLTRVPWLAGVLARTADVESDEGVFSRWAARVQKHPWWVLVSCVTLLGAMALPLGHLHLRNSGVDLLPASDSQRQFVEQLSAEYPATSGSDLVVVVDGTLEEAAAWIPDIEALPRVAEVRGPSALGAYAVLAVDTTDDDAGGPESVAAVHDLRELDPPHRTWVTGQAANQVDFLDALTSRAPWAVGIVVVATLILLFLMTGSVVVPVKALLTNGLSLAASTGVLVLAFQDGWLEGILGFTSTGGIETYVFALVLAFAFGLAMDYEVFLLARIKELVDAGHESEEAVRLGLQRSGRIITSAAAIIVVVFAGFVFGELLVIKEVGFALAFAVALDATLVRMLLVPATMTLLGRYNWWAPAPLRRLHERFGLEH</sequence>
<evidence type="ECO:0000256" key="4">
    <source>
        <dbReference type="ARBA" id="ARBA00022692"/>
    </source>
</evidence>
<reference evidence="10 11" key="1">
    <citation type="submission" date="2020-09" db="EMBL/GenBank/DDBJ databases">
        <title>Flavimobilis rhizosphaerae sp. nov., isolated from rhizosphere soil of Spartina alterniflora.</title>
        <authorList>
            <person name="Hanqin C."/>
        </authorList>
    </citation>
    <scope>NUCLEOTIDE SEQUENCE [LARGE SCALE GENOMIC DNA]</scope>
    <source>
        <strain evidence="10 11">GY 10621</strain>
    </source>
</reference>
<dbReference type="PANTHER" id="PTHR33406">
    <property type="entry name" value="MEMBRANE PROTEIN MJ1562-RELATED"/>
    <property type="match status" value="1"/>
</dbReference>
<comment type="caution">
    <text evidence="10">The sequence shown here is derived from an EMBL/GenBank/DDBJ whole genome shotgun (WGS) entry which is preliminary data.</text>
</comment>
<gene>
    <name evidence="10" type="ORF">IGS67_12845</name>
</gene>
<dbReference type="SUPFAM" id="SSF82866">
    <property type="entry name" value="Multidrug efflux transporter AcrB transmembrane domain"/>
    <property type="match status" value="2"/>
</dbReference>
<feature type="region of interest" description="Disordered" evidence="7">
    <location>
        <begin position="1"/>
        <end position="24"/>
    </location>
</feature>
<accession>A0ABR9DVK4</accession>
<organism evidence="10 11">
    <name type="scientific">Flavimobilis rhizosphaerae</name>
    <dbReference type="NCBI Taxonomy" id="2775421"/>
    <lineage>
        <taxon>Bacteria</taxon>
        <taxon>Bacillati</taxon>
        <taxon>Actinomycetota</taxon>
        <taxon>Actinomycetes</taxon>
        <taxon>Micrococcales</taxon>
        <taxon>Jonesiaceae</taxon>
        <taxon>Flavimobilis</taxon>
    </lineage>
</organism>
<feature type="transmembrane region" description="Helical" evidence="8">
    <location>
        <begin position="650"/>
        <end position="672"/>
    </location>
</feature>
<evidence type="ECO:0000256" key="8">
    <source>
        <dbReference type="SAM" id="Phobius"/>
    </source>
</evidence>
<feature type="domain" description="SSD" evidence="9">
    <location>
        <begin position="261"/>
        <end position="393"/>
    </location>
</feature>
<feature type="transmembrane region" description="Helical" evidence="8">
    <location>
        <begin position="229"/>
        <end position="247"/>
    </location>
</feature>
<feature type="transmembrane region" description="Helical" evidence="8">
    <location>
        <begin position="254"/>
        <end position="274"/>
    </location>
</feature>
<comment type="similarity">
    <text evidence="2">Belongs to the resistance-nodulation-cell division (RND) (TC 2.A.6) family. MmpL subfamily.</text>
</comment>
<dbReference type="InterPro" id="IPR000731">
    <property type="entry name" value="SSD"/>
</dbReference>
<dbReference type="PROSITE" id="PS50156">
    <property type="entry name" value="SSD"/>
    <property type="match status" value="1"/>
</dbReference>
<evidence type="ECO:0000256" key="6">
    <source>
        <dbReference type="ARBA" id="ARBA00023136"/>
    </source>
</evidence>
<evidence type="ECO:0000313" key="11">
    <source>
        <dbReference type="Proteomes" id="UP000642107"/>
    </source>
</evidence>
<evidence type="ECO:0000256" key="5">
    <source>
        <dbReference type="ARBA" id="ARBA00022989"/>
    </source>
</evidence>
<feature type="transmembrane region" description="Helical" evidence="8">
    <location>
        <begin position="372"/>
        <end position="396"/>
    </location>
</feature>
<comment type="subcellular location">
    <subcellularLocation>
        <location evidence="1">Cell membrane</location>
        <topology evidence="1">Multi-pass membrane protein</topology>
    </subcellularLocation>
</comment>
<evidence type="ECO:0000256" key="3">
    <source>
        <dbReference type="ARBA" id="ARBA00022475"/>
    </source>
</evidence>
<dbReference type="Gene3D" id="1.20.1640.10">
    <property type="entry name" value="Multidrug efflux transporter AcrB transmembrane domain"/>
    <property type="match status" value="2"/>
</dbReference>
<feature type="transmembrane region" description="Helical" evidence="8">
    <location>
        <begin position="698"/>
        <end position="718"/>
    </location>
</feature>
<feature type="transmembrane region" description="Helical" evidence="8">
    <location>
        <begin position="612"/>
        <end position="630"/>
    </location>
</feature>
<dbReference type="InterPro" id="IPR050545">
    <property type="entry name" value="Mycobact_MmpL"/>
</dbReference>
<feature type="transmembrane region" description="Helical" evidence="8">
    <location>
        <begin position="439"/>
        <end position="461"/>
    </location>
</feature>
<protein>
    <submittedName>
        <fullName evidence="10">MMPL family transporter</fullName>
    </submittedName>
</protein>
<keyword evidence="5 8" id="KW-1133">Transmembrane helix</keyword>
<feature type="transmembrane region" description="Helical" evidence="8">
    <location>
        <begin position="280"/>
        <end position="301"/>
    </location>
</feature>